<dbReference type="AlphaFoldDB" id="A0AAQ3PGC6"/>
<organism evidence="2 3">
    <name type="scientific">Paspalum notatum var. saurae</name>
    <dbReference type="NCBI Taxonomy" id="547442"/>
    <lineage>
        <taxon>Eukaryota</taxon>
        <taxon>Viridiplantae</taxon>
        <taxon>Streptophyta</taxon>
        <taxon>Embryophyta</taxon>
        <taxon>Tracheophyta</taxon>
        <taxon>Spermatophyta</taxon>
        <taxon>Magnoliopsida</taxon>
        <taxon>Liliopsida</taxon>
        <taxon>Poales</taxon>
        <taxon>Poaceae</taxon>
        <taxon>PACMAD clade</taxon>
        <taxon>Panicoideae</taxon>
        <taxon>Andropogonodae</taxon>
        <taxon>Paspaleae</taxon>
        <taxon>Paspalinae</taxon>
        <taxon>Paspalum</taxon>
    </lineage>
</organism>
<feature type="compositionally biased region" description="Pro residues" evidence="1">
    <location>
        <begin position="41"/>
        <end position="54"/>
    </location>
</feature>
<dbReference type="PANTHER" id="PTHR34835:SF67">
    <property type="entry name" value="AMINOTRANSFERASE-LIKE PLANT MOBILE DOMAIN-CONTAINING PROTEIN"/>
    <property type="match status" value="1"/>
</dbReference>
<feature type="compositionally biased region" description="Low complexity" evidence="1">
    <location>
        <begin position="133"/>
        <end position="156"/>
    </location>
</feature>
<reference evidence="2 3" key="1">
    <citation type="submission" date="2024-02" db="EMBL/GenBank/DDBJ databases">
        <title>High-quality chromosome-scale genome assembly of Pensacola bahiagrass (Paspalum notatum Flugge var. saurae).</title>
        <authorList>
            <person name="Vega J.M."/>
            <person name="Podio M."/>
            <person name="Orjuela J."/>
            <person name="Siena L.A."/>
            <person name="Pessino S.C."/>
            <person name="Combes M.C."/>
            <person name="Mariac C."/>
            <person name="Albertini E."/>
            <person name="Pupilli F."/>
            <person name="Ortiz J.P.A."/>
            <person name="Leblanc O."/>
        </authorList>
    </citation>
    <scope>NUCLEOTIDE SEQUENCE [LARGE SCALE GENOMIC DNA]</scope>
    <source>
        <strain evidence="2">R1</strain>
        <tissue evidence="2">Leaf</tissue>
    </source>
</reference>
<gene>
    <name evidence="2" type="ORF">U9M48_001413</name>
</gene>
<evidence type="ECO:0000256" key="1">
    <source>
        <dbReference type="SAM" id="MobiDB-lite"/>
    </source>
</evidence>
<feature type="compositionally biased region" description="Basic and acidic residues" evidence="1">
    <location>
        <begin position="195"/>
        <end position="205"/>
    </location>
</feature>
<feature type="region of interest" description="Disordered" evidence="1">
    <location>
        <begin position="90"/>
        <end position="205"/>
    </location>
</feature>
<sequence>VLGYRTSPFGYGNRPPPNLPFDIRAHKPPSLSPLPRSQSLHPPPSPFSPTPPSARPCAAVVHLPRPTLAASISVVSITVAICADTAVRGAPRATPPPAPAMPPSSPTRCRRRAPSSGSSPNCGGRTPLPPQSTPIASSPTLSASSSFSGDPSISISTVRPLSTAATQKPAMRKDLRTAGNEDTSDDEGDFMPPPKEPRSSHAEVNRKVTTRKVKRNDSAEQTAQKLNIRCIPGDVIETIKLMSGRQYVALGARGFDPILEMIADGLGSRSLLRWLMDKLDPTDMTLRPGPGKELHITKDTVRLILGLPSAGGGKPFSDYRGEVEAADSLRAELGLGRKAPITIQLLQDRLRAGNDDPLSIRCFFLILFNCFLFPTSSWNISNTDVLLTEQIDNYPNVDLCQLVFNDMCKAAKAWHTRDRTNQLTTISGCSLVLMIYYLDHLHHPAAPISRFSTPRIKFFDNKTMKELVRADHRRPGQLGEPFGHCDFRSRTETCYIASHGYQSQDTFSLHVPRLRDLLRDKVRSLPRRVRDEFDDLFLTYDAKVDKYCDTMQKGHQRLVRKQVDLAEMFADMIDKALAAHKQDGDAEHDGQADMMTDTQLGEDRQEDPLTGTQLEETLQSIYNKQREQRRVLQDEPDDSTPQPPGHDQGSPINTSVDRTIEQANRITMTVRLPSLMKHPILLVPIPELSLAPQFDKTPIGRESSTIYKPEQSTGNLGAPSAVDLARALHCYLCTADGGAQDLIFSSIYIF</sequence>
<feature type="non-terminal residue" evidence="2">
    <location>
        <position position="750"/>
    </location>
</feature>
<feature type="region of interest" description="Disordered" evidence="1">
    <location>
        <begin position="1"/>
        <end position="55"/>
    </location>
</feature>
<evidence type="ECO:0000313" key="3">
    <source>
        <dbReference type="Proteomes" id="UP001341281"/>
    </source>
</evidence>
<dbReference type="Proteomes" id="UP001341281">
    <property type="component" value="Chromosome 01"/>
</dbReference>
<dbReference type="EMBL" id="CP144745">
    <property type="protein sequence ID" value="WVZ50127.1"/>
    <property type="molecule type" value="Genomic_DNA"/>
</dbReference>
<evidence type="ECO:0000313" key="2">
    <source>
        <dbReference type="EMBL" id="WVZ50127.1"/>
    </source>
</evidence>
<keyword evidence="3" id="KW-1185">Reference proteome</keyword>
<protein>
    <submittedName>
        <fullName evidence="2">Uncharacterized protein</fullName>
    </submittedName>
</protein>
<feature type="compositionally biased region" description="Polar residues" evidence="1">
    <location>
        <begin position="157"/>
        <end position="166"/>
    </location>
</feature>
<name>A0AAQ3PGC6_PASNO</name>
<feature type="region of interest" description="Disordered" evidence="1">
    <location>
        <begin position="627"/>
        <end position="656"/>
    </location>
</feature>
<proteinExistence type="predicted"/>
<accession>A0AAQ3PGC6</accession>
<feature type="compositionally biased region" description="Pro residues" evidence="1">
    <location>
        <begin position="93"/>
        <end position="105"/>
    </location>
</feature>
<dbReference type="PANTHER" id="PTHR34835">
    <property type="entry name" value="OS07G0283600 PROTEIN-RELATED"/>
    <property type="match status" value="1"/>
</dbReference>